<proteinExistence type="predicted"/>
<dbReference type="AlphaFoldDB" id="A0AAD4BIP4"/>
<dbReference type="InterPro" id="IPR001487">
    <property type="entry name" value="Bromodomain"/>
</dbReference>
<dbReference type="Pfam" id="PF00439">
    <property type="entry name" value="Bromodomain"/>
    <property type="match status" value="1"/>
</dbReference>
<feature type="domain" description="Bromo" evidence="3">
    <location>
        <begin position="17"/>
        <end position="101"/>
    </location>
</feature>
<dbReference type="PRINTS" id="PR00503">
    <property type="entry name" value="BROMODOMAIN"/>
</dbReference>
<dbReference type="EMBL" id="WHUW01000044">
    <property type="protein sequence ID" value="KAF8432011.1"/>
    <property type="molecule type" value="Genomic_DNA"/>
</dbReference>
<dbReference type="GO" id="GO:0005634">
    <property type="term" value="C:nucleus"/>
    <property type="evidence" value="ECO:0007669"/>
    <property type="project" value="TreeGrafter"/>
</dbReference>
<evidence type="ECO:0000256" key="2">
    <source>
        <dbReference type="PROSITE-ProRule" id="PRU00035"/>
    </source>
</evidence>
<organism evidence="4 5">
    <name type="scientific">Boletus edulis BED1</name>
    <dbReference type="NCBI Taxonomy" id="1328754"/>
    <lineage>
        <taxon>Eukaryota</taxon>
        <taxon>Fungi</taxon>
        <taxon>Dikarya</taxon>
        <taxon>Basidiomycota</taxon>
        <taxon>Agaricomycotina</taxon>
        <taxon>Agaricomycetes</taxon>
        <taxon>Agaricomycetidae</taxon>
        <taxon>Boletales</taxon>
        <taxon>Boletineae</taxon>
        <taxon>Boletaceae</taxon>
        <taxon>Boletoideae</taxon>
        <taxon>Boletus</taxon>
    </lineage>
</organism>
<dbReference type="PANTHER" id="PTHR22880:SF225">
    <property type="entry name" value="BROMODOMAIN-CONTAINING PROTEIN BET-1-RELATED"/>
    <property type="match status" value="1"/>
</dbReference>
<keyword evidence="1 2" id="KW-0103">Bromodomain</keyword>
<accession>A0AAD4BIP4</accession>
<protein>
    <submittedName>
        <fullName evidence="4">Bromodomain-containing protein</fullName>
    </submittedName>
</protein>
<dbReference type="GO" id="GO:0006355">
    <property type="term" value="P:regulation of DNA-templated transcription"/>
    <property type="evidence" value="ECO:0007669"/>
    <property type="project" value="TreeGrafter"/>
</dbReference>
<dbReference type="SUPFAM" id="SSF47370">
    <property type="entry name" value="Bromodomain"/>
    <property type="match status" value="1"/>
</dbReference>
<dbReference type="GO" id="GO:0000785">
    <property type="term" value="C:chromatin"/>
    <property type="evidence" value="ECO:0007669"/>
    <property type="project" value="TreeGrafter"/>
</dbReference>
<comment type="caution">
    <text evidence="4">The sequence shown here is derived from an EMBL/GenBank/DDBJ whole genome shotgun (WGS) entry which is preliminary data.</text>
</comment>
<dbReference type="InterPro" id="IPR036427">
    <property type="entry name" value="Bromodomain-like_sf"/>
</dbReference>
<keyword evidence="5" id="KW-1185">Reference proteome</keyword>
<reference evidence="4" key="2">
    <citation type="journal article" date="2020" name="Nat. Commun.">
        <title>Large-scale genome sequencing of mycorrhizal fungi provides insights into the early evolution of symbiotic traits.</title>
        <authorList>
            <person name="Miyauchi S."/>
            <person name="Kiss E."/>
            <person name="Kuo A."/>
            <person name="Drula E."/>
            <person name="Kohler A."/>
            <person name="Sanchez-Garcia M."/>
            <person name="Morin E."/>
            <person name="Andreopoulos B."/>
            <person name="Barry K.W."/>
            <person name="Bonito G."/>
            <person name="Buee M."/>
            <person name="Carver A."/>
            <person name="Chen C."/>
            <person name="Cichocki N."/>
            <person name="Clum A."/>
            <person name="Culley D."/>
            <person name="Crous P.W."/>
            <person name="Fauchery L."/>
            <person name="Girlanda M."/>
            <person name="Hayes R.D."/>
            <person name="Keri Z."/>
            <person name="LaButti K."/>
            <person name="Lipzen A."/>
            <person name="Lombard V."/>
            <person name="Magnuson J."/>
            <person name="Maillard F."/>
            <person name="Murat C."/>
            <person name="Nolan M."/>
            <person name="Ohm R.A."/>
            <person name="Pangilinan J."/>
            <person name="Pereira M.F."/>
            <person name="Perotto S."/>
            <person name="Peter M."/>
            <person name="Pfister S."/>
            <person name="Riley R."/>
            <person name="Sitrit Y."/>
            <person name="Stielow J.B."/>
            <person name="Szollosi G."/>
            <person name="Zifcakova L."/>
            <person name="Stursova M."/>
            <person name="Spatafora J.W."/>
            <person name="Tedersoo L."/>
            <person name="Vaario L.M."/>
            <person name="Yamada A."/>
            <person name="Yan M."/>
            <person name="Wang P."/>
            <person name="Xu J."/>
            <person name="Bruns T."/>
            <person name="Baldrian P."/>
            <person name="Vilgalys R."/>
            <person name="Dunand C."/>
            <person name="Henrissat B."/>
            <person name="Grigoriev I.V."/>
            <person name="Hibbett D."/>
            <person name="Nagy L.G."/>
            <person name="Martin F.M."/>
        </authorList>
    </citation>
    <scope>NUCLEOTIDE SEQUENCE</scope>
    <source>
        <strain evidence="4">BED1</strain>
    </source>
</reference>
<sequence length="136" mass="15592">MTVAQHWFCLSTVRSLRKMKDAVPFLHPVDPVALNIPHYPTIVKNSMDLGSIERKLMSSNPQKPDPNPNNPHCNNTDEFIVDVRLIFTNCLTFNGPDHAISLNAGKHVESVFDKQIQNLPPPQVVRECLWFSWNRY</sequence>
<dbReference type="InterPro" id="IPR050935">
    <property type="entry name" value="Bromo_chromatin_reader"/>
</dbReference>
<dbReference type="PROSITE" id="PS50014">
    <property type="entry name" value="BROMODOMAIN_2"/>
    <property type="match status" value="1"/>
</dbReference>
<evidence type="ECO:0000259" key="3">
    <source>
        <dbReference type="PROSITE" id="PS50014"/>
    </source>
</evidence>
<gene>
    <name evidence="4" type="ORF">L210DRAFT_3414718</name>
</gene>
<dbReference type="Gene3D" id="1.20.920.10">
    <property type="entry name" value="Bromodomain-like"/>
    <property type="match status" value="1"/>
</dbReference>
<dbReference type="PANTHER" id="PTHR22880">
    <property type="entry name" value="FALZ-RELATED BROMODOMAIN-CONTAINING PROTEINS"/>
    <property type="match status" value="1"/>
</dbReference>
<evidence type="ECO:0000313" key="5">
    <source>
        <dbReference type="Proteomes" id="UP001194468"/>
    </source>
</evidence>
<name>A0AAD4BIP4_BOLED</name>
<dbReference type="GO" id="GO:0006338">
    <property type="term" value="P:chromatin remodeling"/>
    <property type="evidence" value="ECO:0007669"/>
    <property type="project" value="TreeGrafter"/>
</dbReference>
<dbReference type="SMART" id="SM00297">
    <property type="entry name" value="BROMO"/>
    <property type="match status" value="1"/>
</dbReference>
<evidence type="ECO:0000313" key="4">
    <source>
        <dbReference type="EMBL" id="KAF8432011.1"/>
    </source>
</evidence>
<reference evidence="4" key="1">
    <citation type="submission" date="2019-10" db="EMBL/GenBank/DDBJ databases">
        <authorList>
            <consortium name="DOE Joint Genome Institute"/>
            <person name="Kuo A."/>
            <person name="Miyauchi S."/>
            <person name="Kiss E."/>
            <person name="Drula E."/>
            <person name="Kohler A."/>
            <person name="Sanchez-Garcia M."/>
            <person name="Andreopoulos B."/>
            <person name="Barry K.W."/>
            <person name="Bonito G."/>
            <person name="Buee M."/>
            <person name="Carver A."/>
            <person name="Chen C."/>
            <person name="Cichocki N."/>
            <person name="Clum A."/>
            <person name="Culley D."/>
            <person name="Crous P.W."/>
            <person name="Fauchery L."/>
            <person name="Girlanda M."/>
            <person name="Hayes R."/>
            <person name="Keri Z."/>
            <person name="LaButti K."/>
            <person name="Lipzen A."/>
            <person name="Lombard V."/>
            <person name="Magnuson J."/>
            <person name="Maillard F."/>
            <person name="Morin E."/>
            <person name="Murat C."/>
            <person name="Nolan M."/>
            <person name="Ohm R."/>
            <person name="Pangilinan J."/>
            <person name="Pereira M."/>
            <person name="Perotto S."/>
            <person name="Peter M."/>
            <person name="Riley R."/>
            <person name="Sitrit Y."/>
            <person name="Stielow B."/>
            <person name="Szollosi G."/>
            <person name="Zifcakova L."/>
            <person name="Stursova M."/>
            <person name="Spatafora J.W."/>
            <person name="Tedersoo L."/>
            <person name="Vaario L.-M."/>
            <person name="Yamada A."/>
            <person name="Yan M."/>
            <person name="Wang P."/>
            <person name="Xu J."/>
            <person name="Bruns T."/>
            <person name="Baldrian P."/>
            <person name="Vilgalys R."/>
            <person name="Henrissat B."/>
            <person name="Grigoriev I.V."/>
            <person name="Hibbett D."/>
            <person name="Nagy L.G."/>
            <person name="Martin F.M."/>
        </authorList>
    </citation>
    <scope>NUCLEOTIDE SEQUENCE</scope>
    <source>
        <strain evidence="4">BED1</strain>
    </source>
</reference>
<dbReference type="Proteomes" id="UP001194468">
    <property type="component" value="Unassembled WGS sequence"/>
</dbReference>
<evidence type="ECO:0000256" key="1">
    <source>
        <dbReference type="ARBA" id="ARBA00023117"/>
    </source>
</evidence>